<evidence type="ECO:0000256" key="1">
    <source>
        <dbReference type="ARBA" id="ARBA00001946"/>
    </source>
</evidence>
<feature type="domain" description="Nudix hydrolase" evidence="5">
    <location>
        <begin position="36"/>
        <end position="156"/>
    </location>
</feature>
<dbReference type="InterPro" id="IPR015797">
    <property type="entry name" value="NUDIX_hydrolase-like_dom_sf"/>
</dbReference>
<dbReference type="Gene3D" id="3.90.79.10">
    <property type="entry name" value="Nucleoside Triphosphate Pyrophosphohydrolase"/>
    <property type="match status" value="1"/>
</dbReference>
<reference evidence="6" key="1">
    <citation type="submission" date="2022-06" db="EMBL/GenBank/DDBJ databases">
        <title>Ornithinimicrobium JY.X270.</title>
        <authorList>
            <person name="Huang Y."/>
        </authorList>
    </citation>
    <scope>NUCLEOTIDE SEQUENCE</scope>
    <source>
        <strain evidence="6">JY.X270</strain>
    </source>
</reference>
<dbReference type="PANTHER" id="PTHR43046">
    <property type="entry name" value="GDP-MANNOSE MANNOSYL HYDROLASE"/>
    <property type="match status" value="1"/>
</dbReference>
<comment type="cofactor">
    <cofactor evidence="1">
        <name>Mg(2+)</name>
        <dbReference type="ChEBI" id="CHEBI:18420"/>
    </cofactor>
</comment>
<evidence type="ECO:0000313" key="7">
    <source>
        <dbReference type="Proteomes" id="UP001056535"/>
    </source>
</evidence>
<evidence type="ECO:0000256" key="3">
    <source>
        <dbReference type="ARBA" id="ARBA00022801"/>
    </source>
</evidence>
<evidence type="ECO:0000313" key="6">
    <source>
        <dbReference type="EMBL" id="USQ76175.1"/>
    </source>
</evidence>
<keyword evidence="7" id="KW-1185">Reference proteome</keyword>
<dbReference type="InterPro" id="IPR020084">
    <property type="entry name" value="NUDIX_hydrolase_CS"/>
</dbReference>
<dbReference type="EMBL" id="CP099490">
    <property type="protein sequence ID" value="USQ76175.1"/>
    <property type="molecule type" value="Genomic_DNA"/>
</dbReference>
<evidence type="ECO:0000256" key="2">
    <source>
        <dbReference type="ARBA" id="ARBA00005582"/>
    </source>
</evidence>
<accession>A0ABY4YIW1</accession>
<dbReference type="PANTHER" id="PTHR43046:SF14">
    <property type="entry name" value="MUTT_NUDIX FAMILY PROTEIN"/>
    <property type="match status" value="1"/>
</dbReference>
<dbReference type="RefSeq" id="WP_252620870.1">
    <property type="nucleotide sequence ID" value="NZ_CP099490.1"/>
</dbReference>
<dbReference type="InterPro" id="IPR000086">
    <property type="entry name" value="NUDIX_hydrolase_dom"/>
</dbReference>
<gene>
    <name evidence="6" type="ORF">NF557_16555</name>
</gene>
<proteinExistence type="inferred from homology"/>
<keyword evidence="3 4" id="KW-0378">Hydrolase</keyword>
<dbReference type="PRINTS" id="PR00502">
    <property type="entry name" value="NUDIXFAMILY"/>
</dbReference>
<dbReference type="SUPFAM" id="SSF55811">
    <property type="entry name" value="Nudix"/>
    <property type="match status" value="1"/>
</dbReference>
<dbReference type="Pfam" id="PF00293">
    <property type="entry name" value="NUDIX"/>
    <property type="match status" value="1"/>
</dbReference>
<evidence type="ECO:0000256" key="4">
    <source>
        <dbReference type="RuleBase" id="RU003476"/>
    </source>
</evidence>
<dbReference type="PROSITE" id="PS00893">
    <property type="entry name" value="NUDIX_BOX"/>
    <property type="match status" value="1"/>
</dbReference>
<name>A0ABY4YIW1_9MICO</name>
<protein>
    <submittedName>
        <fullName evidence="6">NUDIX domain-containing protein</fullName>
    </submittedName>
</protein>
<organism evidence="6 7">
    <name type="scientific">Ornithinimicrobium cryptoxanthini</name>
    <dbReference type="NCBI Taxonomy" id="2934161"/>
    <lineage>
        <taxon>Bacteria</taxon>
        <taxon>Bacillati</taxon>
        <taxon>Actinomycetota</taxon>
        <taxon>Actinomycetes</taxon>
        <taxon>Micrococcales</taxon>
        <taxon>Ornithinimicrobiaceae</taxon>
        <taxon>Ornithinimicrobium</taxon>
    </lineage>
</organism>
<comment type="similarity">
    <text evidence="2 4">Belongs to the Nudix hydrolase family.</text>
</comment>
<sequence length="170" mass="19132">MDLEALRRKMGTAALVGFRMIPGPLKRTLVRAGTPSYTVGAVCLIEHEGEVLLLWQPHRRGWSLPGGLLGRGEEPAEAVRREVLEEVGLQIEPGDVFAVGVHASTQQIDVIFRVRARERPRLELATEARKAQWWRLEDLDETDRETRRILQIVQQIDAEPSPGRVVEEAS</sequence>
<dbReference type="Proteomes" id="UP001056535">
    <property type="component" value="Chromosome"/>
</dbReference>
<dbReference type="PROSITE" id="PS51462">
    <property type="entry name" value="NUDIX"/>
    <property type="match status" value="1"/>
</dbReference>
<dbReference type="InterPro" id="IPR020476">
    <property type="entry name" value="Nudix_hydrolase"/>
</dbReference>
<evidence type="ECO:0000259" key="5">
    <source>
        <dbReference type="PROSITE" id="PS51462"/>
    </source>
</evidence>